<keyword evidence="2" id="KW-0804">Transcription</keyword>
<dbReference type="GO" id="GO:0006355">
    <property type="term" value="P:regulation of DNA-templated transcription"/>
    <property type="evidence" value="ECO:0007669"/>
    <property type="project" value="InterPro"/>
</dbReference>
<evidence type="ECO:0000313" key="4">
    <source>
        <dbReference type="Proteomes" id="UP000447434"/>
    </source>
</evidence>
<dbReference type="Proteomes" id="UP000447434">
    <property type="component" value="Chromosome 2"/>
</dbReference>
<dbReference type="PANTHER" id="PTHR33124">
    <property type="entry name" value="TRANSCRIPTION FACTOR IBH1-LIKE 1"/>
    <property type="match status" value="1"/>
</dbReference>
<evidence type="ECO:0000256" key="1">
    <source>
        <dbReference type="ARBA" id="ARBA00023015"/>
    </source>
</evidence>
<proteinExistence type="predicted"/>
<evidence type="ECO:0000256" key="2">
    <source>
        <dbReference type="ARBA" id="ARBA00023163"/>
    </source>
</evidence>
<evidence type="ECO:0000313" key="3">
    <source>
        <dbReference type="EMBL" id="KAE9619980.1"/>
    </source>
</evidence>
<dbReference type="OrthoDB" id="994442at2759"/>
<keyword evidence="1" id="KW-0805">Transcription regulation</keyword>
<comment type="caution">
    <text evidence="3">The sequence shown here is derived from an EMBL/GenBank/DDBJ whole genome shotgun (WGS) entry which is preliminary data.</text>
</comment>
<dbReference type="AlphaFoldDB" id="A0A6A4R1H1"/>
<keyword evidence="4" id="KW-1185">Reference proteome</keyword>
<dbReference type="InterPro" id="IPR044660">
    <property type="entry name" value="IBH1-like"/>
</dbReference>
<reference evidence="4" key="1">
    <citation type="journal article" date="2020" name="Nat. Commun.">
        <title>Genome sequence of the cluster root forming white lupin.</title>
        <authorList>
            <person name="Hufnagel B."/>
            <person name="Marques A."/>
            <person name="Soriano A."/>
            <person name="Marques L."/>
            <person name="Divol F."/>
            <person name="Doumas P."/>
            <person name="Sallet E."/>
            <person name="Mancinotti D."/>
            <person name="Carrere S."/>
            <person name="Marande W."/>
            <person name="Arribat S."/>
            <person name="Keller J."/>
            <person name="Huneau C."/>
            <person name="Blein T."/>
            <person name="Aime D."/>
            <person name="Laguerre M."/>
            <person name="Taylor J."/>
            <person name="Schubert V."/>
            <person name="Nelson M."/>
            <person name="Geu-Flores F."/>
            <person name="Crespi M."/>
            <person name="Gallardo-Guerrero K."/>
            <person name="Delaux P.-M."/>
            <person name="Salse J."/>
            <person name="Berges H."/>
            <person name="Guyot R."/>
            <person name="Gouzy J."/>
            <person name="Peret B."/>
        </authorList>
    </citation>
    <scope>NUCLEOTIDE SEQUENCE [LARGE SCALE GENOMIC DNA]</scope>
    <source>
        <strain evidence="4">cv. Amiga</strain>
    </source>
</reference>
<dbReference type="PANTHER" id="PTHR33124:SF57">
    <property type="entry name" value="TRANSCRIPTION FACTOR UPBEAT-LIKE PROTEIN"/>
    <property type="match status" value="1"/>
</dbReference>
<organism evidence="3 4">
    <name type="scientific">Lupinus albus</name>
    <name type="common">White lupine</name>
    <name type="synonym">Lupinus termis</name>
    <dbReference type="NCBI Taxonomy" id="3870"/>
    <lineage>
        <taxon>Eukaryota</taxon>
        <taxon>Viridiplantae</taxon>
        <taxon>Streptophyta</taxon>
        <taxon>Embryophyta</taxon>
        <taxon>Tracheophyta</taxon>
        <taxon>Spermatophyta</taxon>
        <taxon>Magnoliopsida</taxon>
        <taxon>eudicotyledons</taxon>
        <taxon>Gunneridae</taxon>
        <taxon>Pentapetalae</taxon>
        <taxon>rosids</taxon>
        <taxon>fabids</taxon>
        <taxon>Fabales</taxon>
        <taxon>Fabaceae</taxon>
        <taxon>Papilionoideae</taxon>
        <taxon>50 kb inversion clade</taxon>
        <taxon>genistoids sensu lato</taxon>
        <taxon>core genistoids</taxon>
        <taxon>Genisteae</taxon>
        <taxon>Lupinus</taxon>
    </lineage>
</organism>
<protein>
    <submittedName>
        <fullName evidence="3">Putative transcription factor bHLH family</fullName>
    </submittedName>
</protein>
<sequence length="112" mass="13058">MSIMSLNSKQSYKLSVKRATKRVRKQRRTTNPSFCMAPRSFKHMMKKSKVSQKLHALKNLVPSHNGANIVKPDQLFQETADYIVLLRTRVMILHKLIQFYRNNPENGNALFL</sequence>
<accession>A0A6A4R1H1</accession>
<name>A0A6A4R1H1_LUPAL</name>
<dbReference type="EMBL" id="WOCE01000002">
    <property type="protein sequence ID" value="KAE9619980.1"/>
    <property type="molecule type" value="Genomic_DNA"/>
</dbReference>
<gene>
    <name evidence="3" type="ORF">Lalb_Chr02g0158971</name>
</gene>